<protein>
    <recommendedName>
        <fullName evidence="5">Transcription factor domain-containing protein</fullName>
    </recommendedName>
</protein>
<gene>
    <name evidence="3" type="ORF">E0Z10_g10049</name>
</gene>
<keyword evidence="4" id="KW-1185">Reference proteome</keyword>
<dbReference type="GO" id="GO:0005634">
    <property type="term" value="C:nucleus"/>
    <property type="evidence" value="ECO:0007669"/>
    <property type="project" value="UniProtKB-SubCell"/>
</dbReference>
<name>A0A4Z0Y3W1_9PEZI</name>
<dbReference type="PANTHER" id="PTHR37534:SF39">
    <property type="entry name" value="TRANSCRIPTION FACTOR DOMAIN-CONTAINING PROTEIN"/>
    <property type="match status" value="1"/>
</dbReference>
<organism evidence="3 4">
    <name type="scientific">Xylaria hypoxylon</name>
    <dbReference type="NCBI Taxonomy" id="37992"/>
    <lineage>
        <taxon>Eukaryota</taxon>
        <taxon>Fungi</taxon>
        <taxon>Dikarya</taxon>
        <taxon>Ascomycota</taxon>
        <taxon>Pezizomycotina</taxon>
        <taxon>Sordariomycetes</taxon>
        <taxon>Xylariomycetidae</taxon>
        <taxon>Xylariales</taxon>
        <taxon>Xylariaceae</taxon>
        <taxon>Xylaria</taxon>
    </lineage>
</organism>
<evidence type="ECO:0000313" key="3">
    <source>
        <dbReference type="EMBL" id="TGJ78719.1"/>
    </source>
</evidence>
<evidence type="ECO:0000256" key="1">
    <source>
        <dbReference type="ARBA" id="ARBA00004123"/>
    </source>
</evidence>
<dbReference type="EMBL" id="SKBN01000358">
    <property type="protein sequence ID" value="TGJ78719.1"/>
    <property type="molecule type" value="Genomic_DNA"/>
</dbReference>
<proteinExistence type="predicted"/>
<dbReference type="InterPro" id="IPR021858">
    <property type="entry name" value="Fun_TF"/>
</dbReference>
<dbReference type="AlphaFoldDB" id="A0A4Z0Y3W1"/>
<evidence type="ECO:0000256" key="2">
    <source>
        <dbReference type="ARBA" id="ARBA00023242"/>
    </source>
</evidence>
<dbReference type="STRING" id="37992.A0A4Z0Y3W1"/>
<dbReference type="GO" id="GO:0000976">
    <property type="term" value="F:transcription cis-regulatory region binding"/>
    <property type="evidence" value="ECO:0007669"/>
    <property type="project" value="TreeGrafter"/>
</dbReference>
<reference evidence="3 4" key="1">
    <citation type="submission" date="2019-03" db="EMBL/GenBank/DDBJ databases">
        <title>Draft genome sequence of Xylaria hypoxylon DSM 108379, a ubiquitous saprotrophic-parasitic fungi on hardwood.</title>
        <authorList>
            <person name="Buettner E."/>
            <person name="Leonhardt S."/>
            <person name="Gebauer A.M."/>
            <person name="Liers C."/>
            <person name="Hofrichter M."/>
            <person name="Kellner H."/>
        </authorList>
    </citation>
    <scope>NUCLEOTIDE SEQUENCE [LARGE SCALE GENOMIC DNA]</scope>
    <source>
        <strain evidence="3 4">DSM 108379</strain>
    </source>
</reference>
<sequence length="363" mass="41099">MELLYYFRDVAHYSLATFNPSTSYIRDVIMHMVFTHDTVSRRALLYALLAFSSLHRSGLHRETMLFKVTALEALSASAEEAAQGSVEAAQHVAACMTLCAFEILLPSENSGEWLWYIRGAMKIVQRARVGSQFESGGGSMLLDWVYYHDSMSRFTLYHWRHNDLAVEAANTTISPATRVTQYPTLANSEITSRLQNPPHAIINVLSEVCEVLLDPSDPRSQEVEYKDRLRALEWKVDNLPPSSSTTIVTEESINELKLTAQLYRIATRVYLARVSQDPLDSSVNLDSLVDRCEARTEEQRAAILNLIDRTEKSGYARPMMTFRAQVQAFWIQRDLHADNDLIPNYLNLMKAAISSNHALPSYA</sequence>
<comment type="subcellular location">
    <subcellularLocation>
        <location evidence="1">Nucleus</location>
    </subcellularLocation>
</comment>
<dbReference type="OrthoDB" id="5130013at2759"/>
<keyword evidence="2" id="KW-0539">Nucleus</keyword>
<evidence type="ECO:0000313" key="4">
    <source>
        <dbReference type="Proteomes" id="UP000297716"/>
    </source>
</evidence>
<dbReference type="PANTHER" id="PTHR37534">
    <property type="entry name" value="TRANSCRIPTIONAL ACTIVATOR PROTEIN UGA3"/>
    <property type="match status" value="1"/>
</dbReference>
<dbReference type="Pfam" id="PF11951">
    <property type="entry name" value="Fungal_trans_2"/>
    <property type="match status" value="1"/>
</dbReference>
<accession>A0A4Z0Y3W1</accession>
<dbReference type="Proteomes" id="UP000297716">
    <property type="component" value="Unassembled WGS sequence"/>
</dbReference>
<evidence type="ECO:0008006" key="5">
    <source>
        <dbReference type="Google" id="ProtNLM"/>
    </source>
</evidence>
<dbReference type="GO" id="GO:0045944">
    <property type="term" value="P:positive regulation of transcription by RNA polymerase II"/>
    <property type="evidence" value="ECO:0007669"/>
    <property type="project" value="TreeGrafter"/>
</dbReference>
<dbReference type="GO" id="GO:0003700">
    <property type="term" value="F:DNA-binding transcription factor activity"/>
    <property type="evidence" value="ECO:0007669"/>
    <property type="project" value="TreeGrafter"/>
</dbReference>
<comment type="caution">
    <text evidence="3">The sequence shown here is derived from an EMBL/GenBank/DDBJ whole genome shotgun (WGS) entry which is preliminary data.</text>
</comment>